<organism evidence="1 2">
    <name type="scientific">Parapedobacter deserti</name>
    <dbReference type="NCBI Taxonomy" id="1912957"/>
    <lineage>
        <taxon>Bacteria</taxon>
        <taxon>Pseudomonadati</taxon>
        <taxon>Bacteroidota</taxon>
        <taxon>Sphingobacteriia</taxon>
        <taxon>Sphingobacteriales</taxon>
        <taxon>Sphingobacteriaceae</taxon>
        <taxon>Parapedobacter</taxon>
    </lineage>
</organism>
<evidence type="ECO:0000313" key="2">
    <source>
        <dbReference type="Proteomes" id="UP001595526"/>
    </source>
</evidence>
<gene>
    <name evidence="1" type="ORF">ACFOET_17010</name>
</gene>
<proteinExistence type="predicted"/>
<protein>
    <submittedName>
        <fullName evidence="1">Uncharacterized protein</fullName>
    </submittedName>
</protein>
<accession>A0ABV7JMJ2</accession>
<sequence>MHIRSQIAISRLSAVKVGQQEVNYFGETTKLNFVCEISKKLWQRGAGPTVPAGG</sequence>
<evidence type="ECO:0000313" key="1">
    <source>
        <dbReference type="EMBL" id="MFC3199325.1"/>
    </source>
</evidence>
<name>A0ABV7JMJ2_9SPHI</name>
<comment type="caution">
    <text evidence="1">The sequence shown here is derived from an EMBL/GenBank/DDBJ whole genome shotgun (WGS) entry which is preliminary data.</text>
</comment>
<reference evidence="2" key="1">
    <citation type="journal article" date="2019" name="Int. J. Syst. Evol. Microbiol.">
        <title>The Global Catalogue of Microorganisms (GCM) 10K type strain sequencing project: providing services to taxonomists for standard genome sequencing and annotation.</title>
        <authorList>
            <consortium name="The Broad Institute Genomics Platform"/>
            <consortium name="The Broad Institute Genome Sequencing Center for Infectious Disease"/>
            <person name="Wu L."/>
            <person name="Ma J."/>
        </authorList>
    </citation>
    <scope>NUCLEOTIDE SEQUENCE [LARGE SCALE GENOMIC DNA]</scope>
    <source>
        <strain evidence="2">KCTC 52416</strain>
    </source>
</reference>
<dbReference type="EMBL" id="JBHRTA010000038">
    <property type="protein sequence ID" value="MFC3199325.1"/>
    <property type="molecule type" value="Genomic_DNA"/>
</dbReference>
<dbReference type="Proteomes" id="UP001595526">
    <property type="component" value="Unassembled WGS sequence"/>
</dbReference>
<keyword evidence="2" id="KW-1185">Reference proteome</keyword>